<proteinExistence type="predicted"/>
<dbReference type="InterPro" id="IPR010453">
    <property type="entry name" value="RNA_pol_arenavir"/>
</dbReference>
<evidence type="ECO:0000256" key="15">
    <source>
        <dbReference type="ARBA" id="ARBA00030436"/>
    </source>
</evidence>
<evidence type="ECO:0000256" key="16">
    <source>
        <dbReference type="ARBA" id="ARBA00031012"/>
    </source>
</evidence>
<dbReference type="GO" id="GO:0046872">
    <property type="term" value="F:metal ion binding"/>
    <property type="evidence" value="ECO:0007669"/>
    <property type="project" value="UniProtKB-KW"/>
</dbReference>
<keyword evidence="10" id="KW-0460">Magnesium</keyword>
<dbReference type="InterPro" id="IPR026382">
    <property type="entry name" value="CapSnatch_arenavir"/>
</dbReference>
<dbReference type="GO" id="GO:0003968">
    <property type="term" value="F:RNA-directed RNA polymerase activity"/>
    <property type="evidence" value="ECO:0007669"/>
    <property type="project" value="UniProtKB-KW"/>
</dbReference>
<feature type="domain" description="RdRp catalytic" evidence="18">
    <location>
        <begin position="1116"/>
        <end position="1316"/>
    </location>
</feature>
<evidence type="ECO:0000256" key="1">
    <source>
        <dbReference type="ARBA" id="ARBA00012494"/>
    </source>
</evidence>
<evidence type="ECO:0000259" key="18">
    <source>
        <dbReference type="PROSITE" id="PS50525"/>
    </source>
</evidence>
<dbReference type="Gene3D" id="3.30.70.2640">
    <property type="entry name" value="Arenavirus RNA polymerase"/>
    <property type="match status" value="1"/>
</dbReference>
<evidence type="ECO:0000256" key="4">
    <source>
        <dbReference type="ARBA" id="ARBA00022679"/>
    </source>
</evidence>
<keyword evidence="5" id="KW-0548">Nucleotidyltransferase</keyword>
<dbReference type="GO" id="GO:0039694">
    <property type="term" value="P:viral RNA genome replication"/>
    <property type="evidence" value="ECO:0007669"/>
    <property type="project" value="InterPro"/>
</dbReference>
<feature type="coiled-coil region" evidence="17">
    <location>
        <begin position="853"/>
        <end position="883"/>
    </location>
</feature>
<evidence type="ECO:0000256" key="10">
    <source>
        <dbReference type="ARBA" id="ARBA00022842"/>
    </source>
</evidence>
<dbReference type="Pfam" id="PF17296">
    <property type="entry name" value="ArenaCapSnatch"/>
    <property type="match status" value="1"/>
</dbReference>
<keyword evidence="7" id="KW-0479">Metal-binding</keyword>
<evidence type="ECO:0000256" key="17">
    <source>
        <dbReference type="SAM" id="Coils"/>
    </source>
</evidence>
<evidence type="ECO:0000256" key="5">
    <source>
        <dbReference type="ARBA" id="ARBA00022695"/>
    </source>
</evidence>
<sequence length="2049" mass="235439">MQAHRAEDNDLTRLKDIVLKVLEYERDLYRPTMICDVAGQMAAIGIKLRSTIHELNCCRDTGLKFNNEALELNEILDEAIGPHETLKSIVPDGYLVDRENCVLSVLEASTRSETADQNSKVTLDRLKYDGVEDTMRKFGWTFNIITISERKPRIGQIPESLMFRLLTTCVSILSYETSISQWISEEDFLELKRCMTTYDFRTLTEEFSGQKLLFDIESDDNILTNMVDWLNANIEDAPFEIIWNGPEITYEIGNFERKSGQLRLLEIMRSSAVGLNLNSNHLSSLNKLKSLNLLNSRRQQNKVYDYLALTLFISATDSTDFPLGWFPSVNDRLVSVKSVDQSKTLYVKLIKRMLVSLSKLKDSCGSKDRSAEYKTLISFLEKCLDDCIDPDLLKALYDKLRVGGVPQPEIVLKSMDNYPRDREVSVLKETECDVIEKISLNLVLSQKTRSTPRPGKSEEFFFQSVAGCLLLYKSTGEGQRAYSALCRGKEGLEFFSFNINPSRLFPLIFSRDSISTLIDQLMMLVNPISSNLDTFEQSNKKQRSVNEFLVKSLYKDESLDGLKIRLKYLVYGVLTTPTKRLQVELQSQRYYVMDSLSVIHHKDLKSKVIGNCITYDEYFLRDYAHGLINEILSCSNIGLFLKVTWSLNISYLCHLITKETPDRLSDLRDCYEKFFQPKQKHMQNLIYNCKTVDELVDKMELEVDKFIVRDEPTFEMKPFLYEPLLADFLSWISKEKFNGIDGEQLLDPKDYLTSNVDVLDLTSNKSTFKRSKKESDDIDVIYDTGKLLKRVICERLHKRVIGKDDLKPTKPGQKWSPSGGKIKKTKLAFEEFSLMIQGLIAELESNDELDDFLVKINGLLLEIEQDMNEEKKEERERHSINNNQFKKYDLVLNIIGTLLGPEVRDLVKSTCYSTKLSDLPSDLLKEDDYKMIVSEVISRNPIEFDIDSEVVEITNITVGMVVNKFQSAEYFSSFKFLLLWAGFNDFQGTYNHRSGPQSSFLDISNKYRGESMISTRVTNSEALQDRLLAIRYGAPTLRNVLFSTLDLDIRKSEIGPNNKPLQFGLAIKEQVGGPRELYVGDSDTKLITRVLEETSRNIGNKLPNSCLNSDKKFTSFMKRIARSFFEDEIVLSMDHSKWGPFNSPLQYHLMYEAMEDINDINGKKLDFSFAKTILKWHLFKAVETPQILAEDVVLSALDISVGRRLRCPEKEKTFEKFMLNAVLSNSELPTQIHCWFDMGQGILHHTSDLYGSLVSEYITKILKKLFGTRVSTMNTSDDMVLLLHVKYKTGINFPREELCFLVNFIYLISNCLNKHISPKFCCSPLVGEFKSHFEVEATMVPLFVKFFSASVNNFRCKTPMELFNTCDTIVEQGICNGLSLRSADALKRRMVDMLGWLGYVSDPLMYPIASRQQDWLEGCLSYRKLRSLDSWLMGQGVSEISLSLLKLNILDVVKGMRSSAIAPQAAYKKMLEICVGLFHDMEIWFPTKNGEFRLVVRSKLNLGTTLNETCENLFIKKLVNHYSRYSKQGLGMLIAEGLERSAFQSSVVTGFIGLSISLSGTCVRKGDGTFLLLKNSRCVTRPVGEVYTSLLMQSICAVGDWVCGKDSNSNEAMNKSIYMRTSLLNTAEFKFGLDELTATIEICMPDLFDKYLKSIVPPEKRLLLRHSWKVRPEMELLVECANRGLSVFDGRIDRSEEAVVLVDYLDVDRFTRRTLQSEKVNPERTVRNSLRMIVNRMVLDTILEPKLIDKTLVLEALKTMPFKGSVDELRSHKTNGLRRYIQQVLLGREAFFRMNEETLSYTSLTSVYFRGSESDPLVDGTWEVGARFGRHFPIRLFFKFQRISEDLKHMVTLVTHEGRAHFQDFLFLKRRILEEPELDEPELVDTTNFRDVVLIENPAPNGKPCYLFMSSIISVDMGRVKFIDEAIKESERNEQWRLLRTYFLTRLNGELENLPKSKFSSIERFTRNCFSSFEVQEVVEMNFHQIDSFCEFLARTDRVFKTKGPHIVFHRTAGIFVEDSQGPKLYKSLRVLEISSWMRKDLAPEILED</sequence>
<keyword evidence="6" id="KW-1157">Cap snatching</keyword>
<dbReference type="GO" id="GO:0016787">
    <property type="term" value="F:hydrolase activity"/>
    <property type="evidence" value="ECO:0007669"/>
    <property type="project" value="UniProtKB-KW"/>
</dbReference>
<evidence type="ECO:0000256" key="14">
    <source>
        <dbReference type="ARBA" id="ARBA00030285"/>
    </source>
</evidence>
<dbReference type="PROSITE" id="PS50525">
    <property type="entry name" value="RDRP_SSRNA_NEG_SEG"/>
    <property type="match status" value="1"/>
</dbReference>
<evidence type="ECO:0000256" key="11">
    <source>
        <dbReference type="ARBA" id="ARBA00022844"/>
    </source>
</evidence>
<evidence type="ECO:0000256" key="6">
    <source>
        <dbReference type="ARBA" id="ARBA00022715"/>
    </source>
</evidence>
<dbReference type="InterPro" id="IPR007099">
    <property type="entry name" value="RNA-dir_pol_NSvirus"/>
</dbReference>
<reference evidence="19" key="1">
    <citation type="journal article" date="2020" name="J. ISSAAS">
        <title>Identification of Reptarenaviruses, Hartmaniviruses and a Novel Chuvirus in Captive Brazilian Native Boa Constrictors with Boid Inclusion Body Disease.</title>
        <authorList>
            <person name="Argenta F.F."/>
            <person name="Hepojoki J."/>
            <person name="Smura T."/>
            <person name="Szirovicza L."/>
            <person name="Hammerschmitt M.E."/>
            <person name="Driemeier D."/>
            <person name="Kipar A."/>
            <person name="Hetzel U."/>
        </authorList>
    </citation>
    <scope>NUCLEOTIDE SEQUENCE</scope>
    <source>
        <strain evidence="19">N171-16_ArSV-1</strain>
    </source>
</reference>
<keyword evidence="3 19" id="KW-0696">RNA-directed RNA polymerase</keyword>
<evidence type="ECO:0000256" key="8">
    <source>
        <dbReference type="ARBA" id="ARBA00022741"/>
    </source>
</evidence>
<evidence type="ECO:0000256" key="7">
    <source>
        <dbReference type="ARBA" id="ARBA00022723"/>
    </source>
</evidence>
<keyword evidence="13" id="KW-1035">Host cytoplasm</keyword>
<keyword evidence="4" id="KW-0808">Transferase</keyword>
<evidence type="ECO:0000256" key="2">
    <source>
        <dbReference type="ARBA" id="ARBA00018602"/>
    </source>
</evidence>
<dbReference type="EMBL" id="MN567045">
    <property type="protein sequence ID" value="QHX39749.1"/>
    <property type="molecule type" value="Genomic_RNA"/>
</dbReference>
<dbReference type="Pfam" id="PF06317">
    <property type="entry name" value="Arena_RNA_pol"/>
    <property type="match status" value="1"/>
</dbReference>
<name>A0A6C0PIR2_9VIRU</name>
<dbReference type="EC" id="2.7.7.48" evidence="1"/>
<evidence type="ECO:0000256" key="9">
    <source>
        <dbReference type="ARBA" id="ARBA00022801"/>
    </source>
</evidence>
<keyword evidence="17" id="KW-0175">Coiled coil</keyword>
<evidence type="ECO:0000256" key="3">
    <source>
        <dbReference type="ARBA" id="ARBA00022484"/>
    </source>
</evidence>
<accession>A0A6C0PIR2</accession>
<dbReference type="GO" id="GO:0044423">
    <property type="term" value="C:virion component"/>
    <property type="evidence" value="ECO:0007669"/>
    <property type="project" value="UniProtKB-KW"/>
</dbReference>
<evidence type="ECO:0000313" key="19">
    <source>
        <dbReference type="EMBL" id="QHX39749.1"/>
    </source>
</evidence>
<organism evidence="19">
    <name type="scientific">Arabuta Snake virus-1</name>
    <dbReference type="NCBI Taxonomy" id="2707725"/>
    <lineage>
        <taxon>Viruses</taxon>
        <taxon>Riboviria</taxon>
        <taxon>Orthornavirae</taxon>
        <taxon>Negarnaviricota</taxon>
        <taxon>Polyploviricotina</taxon>
        <taxon>Bunyaviricetes</taxon>
        <taxon>Hareavirales</taxon>
        <taxon>Arenaviridae</taxon>
        <taxon>Reptarenavirus</taxon>
    </lineage>
</organism>
<keyword evidence="9" id="KW-0378">Hydrolase</keyword>
<keyword evidence="12" id="KW-0693">Viral RNA replication</keyword>
<keyword evidence="11" id="KW-0946">Virion</keyword>
<evidence type="ECO:0000256" key="12">
    <source>
        <dbReference type="ARBA" id="ARBA00022953"/>
    </source>
</evidence>
<protein>
    <recommendedName>
        <fullName evidence="2">RNA-directed RNA polymerase L</fullName>
        <ecNumber evidence="1">2.7.7.48</ecNumber>
    </recommendedName>
    <alternativeName>
        <fullName evidence="14">Large structural protein</fullName>
    </alternativeName>
    <alternativeName>
        <fullName evidence="16">Replicase</fullName>
    </alternativeName>
    <alternativeName>
        <fullName evidence="15">Transcriptase</fullName>
    </alternativeName>
</protein>
<dbReference type="GO" id="GO:0075526">
    <property type="term" value="P:cap snatching"/>
    <property type="evidence" value="ECO:0007669"/>
    <property type="project" value="UniProtKB-KW"/>
</dbReference>
<evidence type="ECO:0000256" key="13">
    <source>
        <dbReference type="ARBA" id="ARBA00023200"/>
    </source>
</evidence>
<keyword evidence="8" id="KW-0547">Nucleotide-binding</keyword>
<dbReference type="GO" id="GO:0000166">
    <property type="term" value="F:nucleotide binding"/>
    <property type="evidence" value="ECO:0007669"/>
    <property type="project" value="UniProtKB-KW"/>
</dbReference>